<evidence type="ECO:0000259" key="8">
    <source>
        <dbReference type="PROSITE" id="PS50048"/>
    </source>
</evidence>
<feature type="domain" description="Zn(2)-C6 fungal-type" evidence="8">
    <location>
        <begin position="36"/>
        <end position="66"/>
    </location>
</feature>
<evidence type="ECO:0000256" key="7">
    <source>
        <dbReference type="SAM" id="MobiDB-lite"/>
    </source>
</evidence>
<dbReference type="GO" id="GO:0005634">
    <property type="term" value="C:nucleus"/>
    <property type="evidence" value="ECO:0007669"/>
    <property type="project" value="UniProtKB-SubCell"/>
</dbReference>
<evidence type="ECO:0000256" key="5">
    <source>
        <dbReference type="ARBA" id="ARBA00023163"/>
    </source>
</evidence>
<dbReference type="GO" id="GO:0045944">
    <property type="term" value="P:positive regulation of transcription by RNA polymerase II"/>
    <property type="evidence" value="ECO:0007669"/>
    <property type="project" value="TreeGrafter"/>
</dbReference>
<keyword evidence="3" id="KW-0805">Transcription regulation</keyword>
<keyword evidence="6" id="KW-0539">Nucleus</keyword>
<dbReference type="PROSITE" id="PS50048">
    <property type="entry name" value="ZN2_CY6_FUNGAL_2"/>
    <property type="match status" value="1"/>
</dbReference>
<keyword evidence="5" id="KW-0804">Transcription</keyword>
<proteinExistence type="predicted"/>
<keyword evidence="10" id="KW-1185">Reference proteome</keyword>
<feature type="region of interest" description="Disordered" evidence="7">
    <location>
        <begin position="1"/>
        <end position="22"/>
    </location>
</feature>
<dbReference type="PANTHER" id="PTHR37534">
    <property type="entry name" value="TRANSCRIPTIONAL ACTIVATOR PROTEIN UGA3"/>
    <property type="match status" value="1"/>
</dbReference>
<dbReference type="CDD" id="cd00067">
    <property type="entry name" value="GAL4"/>
    <property type="match status" value="1"/>
</dbReference>
<comment type="subcellular location">
    <subcellularLocation>
        <location evidence="1">Nucleus</location>
    </subcellularLocation>
</comment>
<name>A0AAN7CKV7_9PEZI</name>
<dbReference type="CDD" id="cd12148">
    <property type="entry name" value="fungal_TF_MHR"/>
    <property type="match status" value="1"/>
</dbReference>
<dbReference type="PANTHER" id="PTHR37534:SF4">
    <property type="entry name" value="ZN(II)2CYS6 TRANSCRIPTION FACTOR (EUROFUNG)"/>
    <property type="match status" value="1"/>
</dbReference>
<evidence type="ECO:0000256" key="1">
    <source>
        <dbReference type="ARBA" id="ARBA00004123"/>
    </source>
</evidence>
<protein>
    <recommendedName>
        <fullName evidence="8">Zn(2)-C6 fungal-type domain-containing protein</fullName>
    </recommendedName>
</protein>
<dbReference type="SMART" id="SM00066">
    <property type="entry name" value="GAL4"/>
    <property type="match status" value="1"/>
</dbReference>
<organism evidence="9 10">
    <name type="scientific">Corynascus novoguineensis</name>
    <dbReference type="NCBI Taxonomy" id="1126955"/>
    <lineage>
        <taxon>Eukaryota</taxon>
        <taxon>Fungi</taxon>
        <taxon>Dikarya</taxon>
        <taxon>Ascomycota</taxon>
        <taxon>Pezizomycotina</taxon>
        <taxon>Sordariomycetes</taxon>
        <taxon>Sordariomycetidae</taxon>
        <taxon>Sordariales</taxon>
        <taxon>Chaetomiaceae</taxon>
        <taxon>Corynascus</taxon>
    </lineage>
</organism>
<dbReference type="GO" id="GO:0000976">
    <property type="term" value="F:transcription cis-regulatory region binding"/>
    <property type="evidence" value="ECO:0007669"/>
    <property type="project" value="TreeGrafter"/>
</dbReference>
<keyword evidence="2" id="KW-0862">Zinc</keyword>
<feature type="region of interest" description="Disordered" evidence="7">
    <location>
        <begin position="278"/>
        <end position="305"/>
    </location>
</feature>
<dbReference type="Pfam" id="PF00172">
    <property type="entry name" value="Zn_clus"/>
    <property type="match status" value="1"/>
</dbReference>
<dbReference type="InterPro" id="IPR036864">
    <property type="entry name" value="Zn2-C6_fun-type_DNA-bd_sf"/>
</dbReference>
<dbReference type="PROSITE" id="PS00463">
    <property type="entry name" value="ZN2_CY6_FUNGAL_1"/>
    <property type="match status" value="1"/>
</dbReference>
<evidence type="ECO:0000256" key="6">
    <source>
        <dbReference type="ARBA" id="ARBA00023242"/>
    </source>
</evidence>
<evidence type="ECO:0000313" key="10">
    <source>
        <dbReference type="Proteomes" id="UP001303647"/>
    </source>
</evidence>
<evidence type="ECO:0000256" key="2">
    <source>
        <dbReference type="ARBA" id="ARBA00022833"/>
    </source>
</evidence>
<dbReference type="GO" id="GO:0000981">
    <property type="term" value="F:DNA-binding transcription factor activity, RNA polymerase II-specific"/>
    <property type="evidence" value="ECO:0007669"/>
    <property type="project" value="InterPro"/>
</dbReference>
<keyword evidence="4" id="KW-0238">DNA-binding</keyword>
<dbReference type="SUPFAM" id="SSF57701">
    <property type="entry name" value="Zn2/Cys6 DNA-binding domain"/>
    <property type="match status" value="1"/>
</dbReference>
<accession>A0AAN7CKV7</accession>
<evidence type="ECO:0000256" key="3">
    <source>
        <dbReference type="ARBA" id="ARBA00023015"/>
    </source>
</evidence>
<sequence length="680" mass="75811">MLSPSHPKCPEGPLKKARDISTPRTAARKIVRTRTGCWACRRRRKKCNELRPICSNCSRNGEACEWGVRLSFRDENILTIPQNRPSLRQDLTSLYDGGPIRVVNITDEVIRDYWSEIRAEDDLCENLTNRTMTTSDNEWRDSNGVMTSDICSSNNGPADAQTPHSQDIIQLAAAQLLDLGAGEPSVTTSMMGSGPSPTHLGDLIPPLSSVDNDTSATADAGISPESLFADDGIFLPGSTYFELHSALRNHIFDTARSACPSLWPSPCLRPSDVEPMPETNAQGISDTAAMPPNQQPEQAFRSSDSNTPAIIELSKQEEYALWKNWVDEIAPWLDKFDRDCHFQQKLPALANIHPHLRSSMLALSARQLERKHPERSSSASLALYQEAVHQLVPQLQTKLTDVVASCVVLCVLEMMSCSPQMWRRHLDGCACLIRSLGMNGFSGGLEQALFWCFTRMDVCGGLISSESTLIPTAEWTPKMSLTEAVELFHRTPGADMYANFVVFLCAQALELFACDDPEAEYTRRWSELFGHIERWYAQRPPDMHAVLSQPANAKHEAVTSGSPFPTLLFSNPPAISGNQLYHTAALLMLQKRPRRAVLPPATRPILWHARRICAISICNTHHGCWTNSVQPLWIAGQVMSHPAEHRAIMNIYQRIQNETGWGANWRAEDLKAHWSQLDGD</sequence>
<dbReference type="Proteomes" id="UP001303647">
    <property type="component" value="Unassembled WGS sequence"/>
</dbReference>
<evidence type="ECO:0000256" key="4">
    <source>
        <dbReference type="ARBA" id="ARBA00023125"/>
    </source>
</evidence>
<dbReference type="AlphaFoldDB" id="A0AAN7CKV7"/>
<gene>
    <name evidence="9" type="ORF">C7999DRAFT_44289</name>
</gene>
<reference evidence="9" key="1">
    <citation type="journal article" date="2023" name="Mol. Phylogenet. Evol.">
        <title>Genome-scale phylogeny and comparative genomics of the fungal order Sordariales.</title>
        <authorList>
            <person name="Hensen N."/>
            <person name="Bonometti L."/>
            <person name="Westerberg I."/>
            <person name="Brannstrom I.O."/>
            <person name="Guillou S."/>
            <person name="Cros-Aarteil S."/>
            <person name="Calhoun S."/>
            <person name="Haridas S."/>
            <person name="Kuo A."/>
            <person name="Mondo S."/>
            <person name="Pangilinan J."/>
            <person name="Riley R."/>
            <person name="LaButti K."/>
            <person name="Andreopoulos B."/>
            <person name="Lipzen A."/>
            <person name="Chen C."/>
            <person name="Yan M."/>
            <person name="Daum C."/>
            <person name="Ng V."/>
            <person name="Clum A."/>
            <person name="Steindorff A."/>
            <person name="Ohm R.A."/>
            <person name="Martin F."/>
            <person name="Silar P."/>
            <person name="Natvig D.O."/>
            <person name="Lalanne C."/>
            <person name="Gautier V."/>
            <person name="Ament-Velasquez S.L."/>
            <person name="Kruys A."/>
            <person name="Hutchinson M.I."/>
            <person name="Powell A.J."/>
            <person name="Barry K."/>
            <person name="Miller A.N."/>
            <person name="Grigoriev I.V."/>
            <person name="Debuchy R."/>
            <person name="Gladieux P."/>
            <person name="Hiltunen Thoren M."/>
            <person name="Johannesson H."/>
        </authorList>
    </citation>
    <scope>NUCLEOTIDE SEQUENCE</scope>
    <source>
        <strain evidence="9">CBS 359.72</strain>
    </source>
</reference>
<reference evidence="9" key="2">
    <citation type="submission" date="2023-05" db="EMBL/GenBank/DDBJ databases">
        <authorList>
            <consortium name="Lawrence Berkeley National Laboratory"/>
            <person name="Steindorff A."/>
            <person name="Hensen N."/>
            <person name="Bonometti L."/>
            <person name="Westerberg I."/>
            <person name="Brannstrom I.O."/>
            <person name="Guillou S."/>
            <person name="Cros-Aarteil S."/>
            <person name="Calhoun S."/>
            <person name="Haridas S."/>
            <person name="Kuo A."/>
            <person name="Mondo S."/>
            <person name="Pangilinan J."/>
            <person name="Riley R."/>
            <person name="Labutti K."/>
            <person name="Andreopoulos B."/>
            <person name="Lipzen A."/>
            <person name="Chen C."/>
            <person name="Yanf M."/>
            <person name="Daum C."/>
            <person name="Ng V."/>
            <person name="Clum A."/>
            <person name="Ohm R."/>
            <person name="Martin F."/>
            <person name="Silar P."/>
            <person name="Natvig D."/>
            <person name="Lalanne C."/>
            <person name="Gautier V."/>
            <person name="Ament-Velasquez S.L."/>
            <person name="Kruys A."/>
            <person name="Hutchinson M.I."/>
            <person name="Powell A.J."/>
            <person name="Barry K."/>
            <person name="Miller A.N."/>
            <person name="Grigoriev I.V."/>
            <person name="Debuchy R."/>
            <person name="Gladieux P."/>
            <person name="Thoren M.H."/>
            <person name="Johannesson H."/>
        </authorList>
    </citation>
    <scope>NUCLEOTIDE SEQUENCE</scope>
    <source>
        <strain evidence="9">CBS 359.72</strain>
    </source>
</reference>
<dbReference type="Pfam" id="PF11951">
    <property type="entry name" value="Fungal_trans_2"/>
    <property type="match status" value="1"/>
</dbReference>
<dbReference type="Gene3D" id="4.10.240.10">
    <property type="entry name" value="Zn(2)-C6 fungal-type DNA-binding domain"/>
    <property type="match status" value="1"/>
</dbReference>
<evidence type="ECO:0000313" key="9">
    <source>
        <dbReference type="EMBL" id="KAK4243988.1"/>
    </source>
</evidence>
<dbReference type="InterPro" id="IPR001138">
    <property type="entry name" value="Zn2Cys6_DnaBD"/>
</dbReference>
<dbReference type="GO" id="GO:0008270">
    <property type="term" value="F:zinc ion binding"/>
    <property type="evidence" value="ECO:0007669"/>
    <property type="project" value="InterPro"/>
</dbReference>
<dbReference type="InterPro" id="IPR021858">
    <property type="entry name" value="Fun_TF"/>
</dbReference>
<feature type="compositionally biased region" description="Polar residues" evidence="7">
    <location>
        <begin position="295"/>
        <end position="305"/>
    </location>
</feature>
<dbReference type="EMBL" id="MU857766">
    <property type="protein sequence ID" value="KAK4243988.1"/>
    <property type="molecule type" value="Genomic_DNA"/>
</dbReference>
<comment type="caution">
    <text evidence="9">The sequence shown here is derived from an EMBL/GenBank/DDBJ whole genome shotgun (WGS) entry which is preliminary data.</text>
</comment>